<protein>
    <recommendedName>
        <fullName evidence="5">Lipoprotein</fullName>
    </recommendedName>
</protein>
<evidence type="ECO:0000256" key="2">
    <source>
        <dbReference type="SAM" id="SignalP"/>
    </source>
</evidence>
<dbReference type="EMBL" id="LUKE01000008">
    <property type="protein sequence ID" value="KYG60976.1"/>
    <property type="molecule type" value="Genomic_DNA"/>
</dbReference>
<feature type="region of interest" description="Disordered" evidence="1">
    <location>
        <begin position="38"/>
        <end position="72"/>
    </location>
</feature>
<dbReference type="AlphaFoldDB" id="A0A150WDB6"/>
<feature type="compositionally biased region" description="Low complexity" evidence="1">
    <location>
        <begin position="44"/>
        <end position="55"/>
    </location>
</feature>
<reference evidence="3 4" key="1">
    <citation type="submission" date="2016-03" db="EMBL/GenBank/DDBJ databases">
        <authorList>
            <person name="Ploux O."/>
        </authorList>
    </citation>
    <scope>NUCLEOTIDE SEQUENCE [LARGE SCALE GENOMIC DNA]</scope>
    <source>
        <strain evidence="3 4">R0</strain>
    </source>
</reference>
<sequence>MKKRVLAIAAVGVALVALFQNCSNKGLQIEDHALKTSEAEVDLSGTPGSSEEPTSSPSPSPSATPSGTPPTTVSELINNCDDAKARGKIQSSTTQIVFEDNVGQCPWGVGDNLAKLNTFATARIEQVRKVNIPSGAVVCQVHLEDVDQQNFRYDDNILLTLNNYLLTATSDFQTYLQNTNGYYFYDWSRIKGKSAKADTADSAPEKQYCAGKDKGLASCSFPLTDTNGSVNLQFSERVIQNILGMTSASDINLTMITIGDNDASSDCHHNTMRFNVKVDYYY</sequence>
<evidence type="ECO:0000313" key="3">
    <source>
        <dbReference type="EMBL" id="KYG60976.1"/>
    </source>
</evidence>
<feature type="chain" id="PRO_5007572573" description="Lipoprotein" evidence="2">
    <location>
        <begin position="20"/>
        <end position="282"/>
    </location>
</feature>
<dbReference type="RefSeq" id="WP_157684780.1">
    <property type="nucleotide sequence ID" value="NZ_LUKE01000008.1"/>
</dbReference>
<name>A0A150WDB6_BDEBC</name>
<keyword evidence="2" id="KW-0732">Signal</keyword>
<organism evidence="3 4">
    <name type="scientific">Bdellovibrio bacteriovorus</name>
    <dbReference type="NCBI Taxonomy" id="959"/>
    <lineage>
        <taxon>Bacteria</taxon>
        <taxon>Pseudomonadati</taxon>
        <taxon>Bdellovibrionota</taxon>
        <taxon>Bdellovibrionia</taxon>
        <taxon>Bdellovibrionales</taxon>
        <taxon>Pseudobdellovibrionaceae</taxon>
        <taxon>Bdellovibrio</taxon>
    </lineage>
</organism>
<evidence type="ECO:0000256" key="1">
    <source>
        <dbReference type="SAM" id="MobiDB-lite"/>
    </source>
</evidence>
<proteinExistence type="predicted"/>
<evidence type="ECO:0000313" key="4">
    <source>
        <dbReference type="Proteomes" id="UP000075320"/>
    </source>
</evidence>
<gene>
    <name evidence="3" type="ORF">AZI86_18865</name>
</gene>
<keyword evidence="4" id="KW-1185">Reference proteome</keyword>
<evidence type="ECO:0008006" key="5">
    <source>
        <dbReference type="Google" id="ProtNLM"/>
    </source>
</evidence>
<feature type="compositionally biased region" description="Low complexity" evidence="1">
    <location>
        <begin position="63"/>
        <end position="72"/>
    </location>
</feature>
<comment type="caution">
    <text evidence="3">The sequence shown here is derived from an EMBL/GenBank/DDBJ whole genome shotgun (WGS) entry which is preliminary data.</text>
</comment>
<accession>A0A150WDB6</accession>
<dbReference type="Proteomes" id="UP000075320">
    <property type="component" value="Unassembled WGS sequence"/>
</dbReference>
<feature type="signal peptide" evidence="2">
    <location>
        <begin position="1"/>
        <end position="19"/>
    </location>
</feature>